<evidence type="ECO:0000313" key="3">
    <source>
        <dbReference type="Proteomes" id="UP000230391"/>
    </source>
</evidence>
<evidence type="ECO:0000256" key="1">
    <source>
        <dbReference type="SAM" id="Phobius"/>
    </source>
</evidence>
<comment type="caution">
    <text evidence="2">The sequence shown here is derived from an EMBL/GenBank/DDBJ whole genome shotgun (WGS) entry which is preliminary data.</text>
</comment>
<feature type="transmembrane region" description="Helical" evidence="1">
    <location>
        <begin position="7"/>
        <end position="26"/>
    </location>
</feature>
<keyword evidence="1" id="KW-1133">Transmembrane helix</keyword>
<sequence length="167" mass="19280">MIFRKIIFLGGLFGVLLVLVFLFLHLDDISLINFTDTAQYSITSERKTSSDLEFEDSYIFYYLYCGTACQGFRVRNTDTGASYSGVLSYVYNNESLTYDTVLQDWFGRVYKIDGQPDIEVDYYKGHVIISFNKVNITDGKTIITEKERIVIPIKSPKWQDLWGLITI</sequence>
<name>A0A2M8FEP9_9BACT</name>
<dbReference type="AlphaFoldDB" id="A0A2M8FEP9"/>
<reference evidence="3" key="1">
    <citation type="submission" date="2017-09" db="EMBL/GenBank/DDBJ databases">
        <title>Depth-based differentiation of microbial function through sediment-hosted aquifers and enrichment of novel symbionts in the deep terrestrial subsurface.</title>
        <authorList>
            <person name="Probst A.J."/>
            <person name="Ladd B."/>
            <person name="Jarett J.K."/>
            <person name="Geller-Mcgrath D.E."/>
            <person name="Sieber C.M.K."/>
            <person name="Emerson J.B."/>
            <person name="Anantharaman K."/>
            <person name="Thomas B.C."/>
            <person name="Malmstrom R."/>
            <person name="Stieglmeier M."/>
            <person name="Klingl A."/>
            <person name="Woyke T."/>
            <person name="Ryan C.M."/>
            <person name="Banfield J.F."/>
        </authorList>
    </citation>
    <scope>NUCLEOTIDE SEQUENCE [LARGE SCALE GENOMIC DNA]</scope>
</reference>
<gene>
    <name evidence="2" type="ORF">CO026_02035</name>
</gene>
<keyword evidence="1" id="KW-0472">Membrane</keyword>
<dbReference type="Proteomes" id="UP000230391">
    <property type="component" value="Unassembled WGS sequence"/>
</dbReference>
<keyword evidence="1" id="KW-0812">Transmembrane</keyword>
<evidence type="ECO:0000313" key="2">
    <source>
        <dbReference type="EMBL" id="PJC56120.1"/>
    </source>
</evidence>
<dbReference type="EMBL" id="PFRD01000078">
    <property type="protein sequence ID" value="PJC56120.1"/>
    <property type="molecule type" value="Genomic_DNA"/>
</dbReference>
<proteinExistence type="predicted"/>
<protein>
    <submittedName>
        <fullName evidence="2">Uncharacterized protein</fullName>
    </submittedName>
</protein>
<accession>A0A2M8FEP9</accession>
<organism evidence="2 3">
    <name type="scientific">Candidatus Kaiserbacteria bacterium CG_4_9_14_0_2_um_filter_41_32</name>
    <dbReference type="NCBI Taxonomy" id="1974601"/>
    <lineage>
        <taxon>Bacteria</taxon>
        <taxon>Candidatus Kaiseribacteriota</taxon>
    </lineage>
</organism>